<organism evidence="3 4">
    <name type="scientific">Pristionchus mayeri</name>
    <dbReference type="NCBI Taxonomy" id="1317129"/>
    <lineage>
        <taxon>Eukaryota</taxon>
        <taxon>Metazoa</taxon>
        <taxon>Ecdysozoa</taxon>
        <taxon>Nematoda</taxon>
        <taxon>Chromadorea</taxon>
        <taxon>Rhabditida</taxon>
        <taxon>Rhabditina</taxon>
        <taxon>Diplogasteromorpha</taxon>
        <taxon>Diplogasteroidea</taxon>
        <taxon>Neodiplogasteridae</taxon>
        <taxon>Pristionchus</taxon>
    </lineage>
</organism>
<feature type="non-terminal residue" evidence="3">
    <location>
        <position position="1"/>
    </location>
</feature>
<keyword evidence="4" id="KW-1185">Reference proteome</keyword>
<evidence type="ECO:0000256" key="2">
    <source>
        <dbReference type="SAM" id="Phobius"/>
    </source>
</evidence>
<evidence type="ECO:0000256" key="1">
    <source>
        <dbReference type="SAM" id="MobiDB-lite"/>
    </source>
</evidence>
<evidence type="ECO:0000313" key="4">
    <source>
        <dbReference type="Proteomes" id="UP001328107"/>
    </source>
</evidence>
<gene>
    <name evidence="3" type="ORF">PMAYCL1PPCAC_01423</name>
</gene>
<keyword evidence="2" id="KW-0812">Transmembrane</keyword>
<dbReference type="AlphaFoldDB" id="A0AAN4Z3F6"/>
<evidence type="ECO:0000313" key="3">
    <source>
        <dbReference type="EMBL" id="GMR31228.1"/>
    </source>
</evidence>
<dbReference type="EMBL" id="BTRK01000001">
    <property type="protein sequence ID" value="GMR31228.1"/>
    <property type="molecule type" value="Genomic_DNA"/>
</dbReference>
<comment type="caution">
    <text evidence="3">The sequence shown here is derived from an EMBL/GenBank/DDBJ whole genome shotgun (WGS) entry which is preliminary data.</text>
</comment>
<feature type="transmembrane region" description="Helical" evidence="2">
    <location>
        <begin position="20"/>
        <end position="39"/>
    </location>
</feature>
<feature type="transmembrane region" description="Helical" evidence="2">
    <location>
        <begin position="45"/>
        <end position="68"/>
    </location>
</feature>
<sequence length="284" mass="31332">RSKTMSMSHARTAQLLKCLLIISAIINLGICLAGVLLGIMREDLLMASAVLTGSGVLGIVAFVLCWLARARIIARIRFNRSMRRQLEPEKIDPLCTDTLIKNIRGIPFLIQAIQYSMEATHYKDMMTELGEGVVRTSVIHTAPACTSMLDSEDEQEERPPTKTPRNSGAEEQWLPLGERWRNEQLRLSLEQPSHPTTLFVFPFRESTPRSERSMSAETTEITSMIVPGNSSIMNSSMVETEVTTPDQKKRVVRCIGMSAAFLTKVGSGIGSIEVPSAAALRAGQ</sequence>
<proteinExistence type="predicted"/>
<feature type="region of interest" description="Disordered" evidence="1">
    <location>
        <begin position="146"/>
        <end position="173"/>
    </location>
</feature>
<protein>
    <submittedName>
        <fullName evidence="3">Uncharacterized protein</fullName>
    </submittedName>
</protein>
<reference evidence="4" key="1">
    <citation type="submission" date="2022-10" db="EMBL/GenBank/DDBJ databases">
        <title>Genome assembly of Pristionchus species.</title>
        <authorList>
            <person name="Yoshida K."/>
            <person name="Sommer R.J."/>
        </authorList>
    </citation>
    <scope>NUCLEOTIDE SEQUENCE [LARGE SCALE GENOMIC DNA]</scope>
    <source>
        <strain evidence="4">RS5460</strain>
    </source>
</reference>
<name>A0AAN4Z3F6_9BILA</name>
<accession>A0AAN4Z3F6</accession>
<dbReference type="Proteomes" id="UP001328107">
    <property type="component" value="Unassembled WGS sequence"/>
</dbReference>
<keyword evidence="2" id="KW-0472">Membrane</keyword>
<keyword evidence="2" id="KW-1133">Transmembrane helix</keyword>